<feature type="region of interest" description="Disordered" evidence="1">
    <location>
        <begin position="57"/>
        <end position="102"/>
    </location>
</feature>
<dbReference type="EMBL" id="CM016554">
    <property type="protein sequence ID" value="TKW24095.1"/>
    <property type="molecule type" value="Genomic_DNA"/>
</dbReference>
<dbReference type="Gramene" id="TKW24095">
    <property type="protein sequence ID" value="TKW24095"/>
    <property type="gene ID" value="SEVIR_3G030500v2"/>
</dbReference>
<evidence type="ECO:0000313" key="3">
    <source>
        <dbReference type="Proteomes" id="UP000298652"/>
    </source>
</evidence>
<dbReference type="AlphaFoldDB" id="A0A4U6V760"/>
<evidence type="ECO:0000256" key="1">
    <source>
        <dbReference type="SAM" id="MobiDB-lite"/>
    </source>
</evidence>
<keyword evidence="3" id="KW-1185">Reference proteome</keyword>
<accession>A0A4U6V760</accession>
<dbReference type="Proteomes" id="UP000298652">
    <property type="component" value="Chromosome 3"/>
</dbReference>
<evidence type="ECO:0000313" key="2">
    <source>
        <dbReference type="EMBL" id="TKW24095.1"/>
    </source>
</evidence>
<dbReference type="Pfam" id="PF07893">
    <property type="entry name" value="DUF1668"/>
    <property type="match status" value="1"/>
</dbReference>
<gene>
    <name evidence="2" type="ORF">SEVIR_3G030500v2</name>
</gene>
<protein>
    <submittedName>
        <fullName evidence="2">Uncharacterized protein</fullName>
    </submittedName>
</protein>
<reference evidence="2" key="1">
    <citation type="submission" date="2019-03" db="EMBL/GenBank/DDBJ databases">
        <title>WGS assembly of Setaria viridis.</title>
        <authorList>
            <person name="Huang P."/>
            <person name="Jenkins J."/>
            <person name="Grimwood J."/>
            <person name="Barry K."/>
            <person name="Healey A."/>
            <person name="Mamidi S."/>
            <person name="Sreedasyam A."/>
            <person name="Shu S."/>
            <person name="Feldman M."/>
            <person name="Wu J."/>
            <person name="Yu Y."/>
            <person name="Chen C."/>
            <person name="Johnson J."/>
            <person name="Rokhsar D."/>
            <person name="Baxter I."/>
            <person name="Schmutz J."/>
            <person name="Brutnell T."/>
            <person name="Kellogg E."/>
        </authorList>
    </citation>
    <scope>NUCLEOTIDE SEQUENCE [LARGE SCALE GENOMIC DNA]</scope>
</reference>
<proteinExistence type="predicted"/>
<dbReference type="PANTHER" id="PTHR33085">
    <property type="entry name" value="OS12G0113100 PROTEIN-RELATED"/>
    <property type="match status" value="1"/>
</dbReference>
<organism evidence="2 3">
    <name type="scientific">Setaria viridis</name>
    <name type="common">Green bristlegrass</name>
    <name type="synonym">Setaria italica subsp. viridis</name>
    <dbReference type="NCBI Taxonomy" id="4556"/>
    <lineage>
        <taxon>Eukaryota</taxon>
        <taxon>Viridiplantae</taxon>
        <taxon>Streptophyta</taxon>
        <taxon>Embryophyta</taxon>
        <taxon>Tracheophyta</taxon>
        <taxon>Spermatophyta</taxon>
        <taxon>Magnoliopsida</taxon>
        <taxon>Liliopsida</taxon>
        <taxon>Poales</taxon>
        <taxon>Poaceae</taxon>
        <taxon>PACMAD clade</taxon>
        <taxon>Panicoideae</taxon>
        <taxon>Panicodae</taxon>
        <taxon>Paniceae</taxon>
        <taxon>Cenchrinae</taxon>
        <taxon>Setaria</taxon>
    </lineage>
</organism>
<feature type="compositionally biased region" description="Basic residues" evidence="1">
    <location>
        <begin position="66"/>
        <end position="90"/>
    </location>
</feature>
<dbReference type="PANTHER" id="PTHR33085:SF100">
    <property type="entry name" value="F-BOX ASSOCIATED DOMAIN-CONTAINING PROTEIN"/>
    <property type="match status" value="1"/>
</dbReference>
<name>A0A4U6V760_SETVI</name>
<sequence>MSCQKLSRQSLHIALSCGRGSYSLTRMNVSTLFYPSTAEAEAPTAKKNGINIQPFMARSWQATSTHRPRRRRSQPTRRRSRATMRPRARRPREEGAQLPLGVELLVPPPDPQHLDPDSGAEAAGIGNPEVVGEVLHLETLDDDAHGGVVTVETLLGWRWLRQHQEFTPPDDNAFAVVDGTRICVSARDATYSFDTVALEWSKAGDWVLPFLSKAEHDAGLGLWLGLSAASPYDLCAVDLSAAAGDKPPPAVQRVGLDVYTQANWYMRKVALVNVGPGRFCTAKIFDVVDEQHGEYVSSVAVFTGVDVVPDDDDRQRERRLRMVKHRSECLATGTDSIECVL</sequence>
<dbReference type="InterPro" id="IPR012871">
    <property type="entry name" value="DUF1668_ORYSA"/>
</dbReference>